<dbReference type="GO" id="GO:0000287">
    <property type="term" value="F:magnesium ion binding"/>
    <property type="evidence" value="ECO:0007669"/>
    <property type="project" value="InterPro"/>
</dbReference>
<dbReference type="GO" id="GO:0005975">
    <property type="term" value="P:carbohydrate metabolic process"/>
    <property type="evidence" value="ECO:0007669"/>
    <property type="project" value="InterPro"/>
</dbReference>
<reference evidence="12 13" key="1">
    <citation type="submission" date="2018-02" db="EMBL/GenBank/DDBJ databases">
        <title>Genomic Encyclopedia of Archaeal and Bacterial Type Strains, Phase II (KMG-II): from individual species to whole genera.</title>
        <authorList>
            <person name="Goeker M."/>
        </authorList>
    </citation>
    <scope>NUCLEOTIDE SEQUENCE [LARGE SCALE GENOMIC DNA]</scope>
    <source>
        <strain evidence="12 13">DSM 22857</strain>
    </source>
</reference>
<evidence type="ECO:0000256" key="5">
    <source>
        <dbReference type="ARBA" id="ARBA00022842"/>
    </source>
</evidence>
<dbReference type="Gene3D" id="3.30.310.50">
    <property type="entry name" value="Alpha-D-phosphohexomutase, C-terminal domain"/>
    <property type="match status" value="1"/>
</dbReference>
<dbReference type="PANTHER" id="PTHR45745">
    <property type="entry name" value="PHOSPHOMANNOMUTASE 45A"/>
    <property type="match status" value="1"/>
</dbReference>
<dbReference type="SUPFAM" id="SSF53738">
    <property type="entry name" value="Phosphoglucomutase, first 3 domains"/>
    <property type="match status" value="3"/>
</dbReference>
<evidence type="ECO:0000256" key="3">
    <source>
        <dbReference type="ARBA" id="ARBA00022553"/>
    </source>
</evidence>
<dbReference type="Pfam" id="PF02879">
    <property type="entry name" value="PGM_PMM_II"/>
    <property type="match status" value="1"/>
</dbReference>
<dbReference type="Pfam" id="PF00408">
    <property type="entry name" value="PGM_PMM_IV"/>
    <property type="match status" value="1"/>
</dbReference>
<evidence type="ECO:0000259" key="8">
    <source>
        <dbReference type="Pfam" id="PF00408"/>
    </source>
</evidence>
<dbReference type="InterPro" id="IPR005844">
    <property type="entry name" value="A-D-PHexomutase_a/b/a-I"/>
</dbReference>
<evidence type="ECO:0000256" key="2">
    <source>
        <dbReference type="ARBA" id="ARBA00010231"/>
    </source>
</evidence>
<dbReference type="GO" id="GO:0008973">
    <property type="term" value="F:phosphopentomutase activity"/>
    <property type="evidence" value="ECO:0007669"/>
    <property type="project" value="TreeGrafter"/>
</dbReference>
<proteinExistence type="inferred from homology"/>
<evidence type="ECO:0000259" key="9">
    <source>
        <dbReference type="Pfam" id="PF02878"/>
    </source>
</evidence>
<dbReference type="PRINTS" id="PR00509">
    <property type="entry name" value="PGMPMM"/>
</dbReference>
<evidence type="ECO:0000256" key="1">
    <source>
        <dbReference type="ARBA" id="ARBA00001946"/>
    </source>
</evidence>
<evidence type="ECO:0000313" key="12">
    <source>
        <dbReference type="EMBL" id="PPK97686.1"/>
    </source>
</evidence>
<evidence type="ECO:0000256" key="6">
    <source>
        <dbReference type="ARBA" id="ARBA00023235"/>
    </source>
</evidence>
<dbReference type="SUPFAM" id="SSF55957">
    <property type="entry name" value="Phosphoglucomutase, C-terminal domain"/>
    <property type="match status" value="1"/>
</dbReference>
<accession>A0A2S6IUF8</accession>
<protein>
    <submittedName>
        <fullName evidence="12">Phosphomannomutase</fullName>
    </submittedName>
</protein>
<organism evidence="12 13">
    <name type="scientific">Kineococcus xinjiangensis</name>
    <dbReference type="NCBI Taxonomy" id="512762"/>
    <lineage>
        <taxon>Bacteria</taxon>
        <taxon>Bacillati</taxon>
        <taxon>Actinomycetota</taxon>
        <taxon>Actinomycetes</taxon>
        <taxon>Kineosporiales</taxon>
        <taxon>Kineosporiaceae</taxon>
        <taxon>Kineococcus</taxon>
    </lineage>
</organism>
<evidence type="ECO:0000259" key="10">
    <source>
        <dbReference type="Pfam" id="PF02879"/>
    </source>
</evidence>
<dbReference type="InterPro" id="IPR016055">
    <property type="entry name" value="A-D-PHexomutase_a/b/a-I/II/III"/>
</dbReference>
<sequence>MTHDDPTPRLDGERARQLDSLLQRARAWMADDPDTATRDELAAVLARAEDDDPAALADLADRFSGFLEFGTAGLRGALGAGPRRMNRAVVQRAAAGLGSWLVRTLDGARPRVVVGYDARHGSADFAADSASVLTGAGCEVLLLPRPLPTPVLAFCVRDLDADAGVMVTASHNPPQDNGYKVYLGGRAASEEGRGVQIVPPADAGIAAAIDAVGRLADLPRPDGGWTSLGEEALQRYLDAVTGAVGGTTDGPALRVVATPLHGVGGEVLLEALRRSGFDDVAVVAEQAEPDPDFPTVAFPNPEEPGALDRALALAAERDADLLLAVDPDADRCCVAVPEAGSWRVLTGDELGCLLAECMARPGLLSEEGLPAGAVLACSVVSSQLLQQIAAHHGLPFGPALTGFKWIARVPGLAFGYEEAIGYCVAPHVVRDKDGISTAVLVARAAQALRRDGRGLTDVLDELAERHGLHATGQVSLRVDDLSLVPQAMARLRSTPPTELAGAAVTGTEDLAEGVDGLPPTDGLRFRTAAGARVVVRPSGTEPKLKCYCEVVVPVDGDLPAARARAAEALQALRRDIAAATGLG</sequence>
<dbReference type="Pfam" id="PF02880">
    <property type="entry name" value="PGM_PMM_III"/>
    <property type="match status" value="1"/>
</dbReference>
<dbReference type="InterPro" id="IPR036900">
    <property type="entry name" value="A-D-PHexomutase_C_sf"/>
</dbReference>
<evidence type="ECO:0000256" key="7">
    <source>
        <dbReference type="RuleBase" id="RU004326"/>
    </source>
</evidence>
<dbReference type="InterPro" id="IPR005841">
    <property type="entry name" value="Alpha-D-phosphohexomutase_SF"/>
</dbReference>
<keyword evidence="3" id="KW-0597">Phosphoprotein</keyword>
<dbReference type="InterPro" id="IPR016066">
    <property type="entry name" value="A-D-PHexomutase_CS"/>
</dbReference>
<dbReference type="CDD" id="cd05799">
    <property type="entry name" value="PGM2"/>
    <property type="match status" value="1"/>
</dbReference>
<dbReference type="Pfam" id="PF02878">
    <property type="entry name" value="PGM_PMM_I"/>
    <property type="match status" value="1"/>
</dbReference>
<comment type="cofactor">
    <cofactor evidence="1">
        <name>Mg(2+)</name>
        <dbReference type="ChEBI" id="CHEBI:18420"/>
    </cofactor>
</comment>
<keyword evidence="5 7" id="KW-0460">Magnesium</keyword>
<keyword evidence="13" id="KW-1185">Reference proteome</keyword>
<dbReference type="EMBL" id="PTJD01000003">
    <property type="protein sequence ID" value="PPK97686.1"/>
    <property type="molecule type" value="Genomic_DNA"/>
</dbReference>
<keyword evidence="4 7" id="KW-0479">Metal-binding</keyword>
<feature type="domain" description="Alpha-D-phosphohexomutase alpha/beta/alpha" evidence="10">
    <location>
        <begin position="235"/>
        <end position="335"/>
    </location>
</feature>
<dbReference type="PANTHER" id="PTHR45745:SF1">
    <property type="entry name" value="PHOSPHOGLUCOMUTASE 2B-RELATED"/>
    <property type="match status" value="1"/>
</dbReference>
<dbReference type="GO" id="GO:0006166">
    <property type="term" value="P:purine ribonucleoside salvage"/>
    <property type="evidence" value="ECO:0007669"/>
    <property type="project" value="TreeGrafter"/>
</dbReference>
<evidence type="ECO:0000313" key="13">
    <source>
        <dbReference type="Proteomes" id="UP000239485"/>
    </source>
</evidence>
<feature type="domain" description="Alpha-D-phosphohexomutase C-terminal" evidence="8">
    <location>
        <begin position="504"/>
        <end position="550"/>
    </location>
</feature>
<name>A0A2S6IUF8_9ACTN</name>
<dbReference type="PROSITE" id="PS00710">
    <property type="entry name" value="PGM_PMM"/>
    <property type="match status" value="1"/>
</dbReference>
<keyword evidence="6" id="KW-0413">Isomerase</keyword>
<dbReference type="Gene3D" id="3.40.120.10">
    <property type="entry name" value="Alpha-D-Glucose-1,6-Bisphosphate, subunit A, domain 3"/>
    <property type="match status" value="3"/>
</dbReference>
<evidence type="ECO:0000256" key="4">
    <source>
        <dbReference type="ARBA" id="ARBA00022723"/>
    </source>
</evidence>
<gene>
    <name evidence="12" type="ORF">CLV92_103221</name>
</gene>
<evidence type="ECO:0000259" key="11">
    <source>
        <dbReference type="Pfam" id="PF02880"/>
    </source>
</evidence>
<comment type="caution">
    <text evidence="12">The sequence shown here is derived from an EMBL/GenBank/DDBJ whole genome shotgun (WGS) entry which is preliminary data.</text>
</comment>
<feature type="domain" description="Alpha-D-phosphohexomutase alpha/beta/alpha" evidence="9">
    <location>
        <begin position="68"/>
        <end position="189"/>
    </location>
</feature>
<dbReference type="InterPro" id="IPR005843">
    <property type="entry name" value="A-D-PHexomutase_C"/>
</dbReference>
<feature type="domain" description="Alpha-D-phosphohexomutase alpha/beta/alpha" evidence="11">
    <location>
        <begin position="347"/>
        <end position="464"/>
    </location>
</feature>
<dbReference type="InterPro" id="IPR005846">
    <property type="entry name" value="A-D-PHexomutase_a/b/a-III"/>
</dbReference>
<comment type="similarity">
    <text evidence="2 7">Belongs to the phosphohexose mutase family.</text>
</comment>
<dbReference type="AlphaFoldDB" id="A0A2S6IUF8"/>
<dbReference type="Proteomes" id="UP000239485">
    <property type="component" value="Unassembled WGS sequence"/>
</dbReference>
<dbReference type="InterPro" id="IPR005845">
    <property type="entry name" value="A-D-PHexomutase_a/b/a-II"/>
</dbReference>